<proteinExistence type="predicted"/>
<feature type="transmembrane region" description="Helical" evidence="1">
    <location>
        <begin position="92"/>
        <end position="113"/>
    </location>
</feature>
<name>A0ABY5C792_9LACO</name>
<protein>
    <submittedName>
        <fullName evidence="2">Cadmium resistance transporter</fullName>
    </submittedName>
</protein>
<keyword evidence="1" id="KW-0472">Membrane</keyword>
<feature type="transmembrane region" description="Helical" evidence="1">
    <location>
        <begin position="158"/>
        <end position="181"/>
    </location>
</feature>
<feature type="transmembrane region" description="Helical" evidence="1">
    <location>
        <begin position="53"/>
        <end position="71"/>
    </location>
</feature>
<evidence type="ECO:0000313" key="2">
    <source>
        <dbReference type="EMBL" id="USS93220.1"/>
    </source>
</evidence>
<dbReference type="InterPro" id="IPR004676">
    <property type="entry name" value="Cd-R_transporter"/>
</dbReference>
<gene>
    <name evidence="2" type="ORF">M8332_06385</name>
</gene>
<keyword evidence="1" id="KW-0812">Transmembrane</keyword>
<accession>A0ABY5C792</accession>
<reference evidence="2" key="1">
    <citation type="submission" date="2022-05" db="EMBL/GenBank/DDBJ databases">
        <authorList>
            <person name="Oliphant S.A."/>
            <person name="Watson-Haigh N.S."/>
            <person name="Sumby K.M."/>
            <person name="Gardner J.M."/>
            <person name="Jiranek V."/>
        </authorList>
    </citation>
    <scope>NUCLEOTIDE SEQUENCE</scope>
    <source>
        <strain evidence="2">Ru20-1</strain>
    </source>
</reference>
<evidence type="ECO:0000313" key="3">
    <source>
        <dbReference type="Proteomes" id="UP001057532"/>
    </source>
</evidence>
<evidence type="ECO:0000256" key="1">
    <source>
        <dbReference type="SAM" id="Phobius"/>
    </source>
</evidence>
<dbReference type="Pfam" id="PF03596">
    <property type="entry name" value="Cad"/>
    <property type="match status" value="1"/>
</dbReference>
<dbReference type="Proteomes" id="UP001057532">
    <property type="component" value="Chromosome"/>
</dbReference>
<dbReference type="EMBL" id="CP097478">
    <property type="protein sequence ID" value="USS93220.1"/>
    <property type="molecule type" value="Genomic_DNA"/>
</dbReference>
<organism evidence="2 3">
    <name type="scientific">Fructilactobacillus ixorae</name>
    <dbReference type="NCBI Taxonomy" id="1750535"/>
    <lineage>
        <taxon>Bacteria</taxon>
        <taxon>Bacillati</taxon>
        <taxon>Bacillota</taxon>
        <taxon>Bacilli</taxon>
        <taxon>Lactobacillales</taxon>
        <taxon>Lactobacillaceae</taxon>
        <taxon>Fructilactobacillus</taxon>
    </lineage>
</organism>
<sequence>MTLTFLAVNLDFFVLLLFFLQKYSVGEVLLGYLLGLSLLLLLSYGLGQTLAHWLPEWVLGGLGFLPLYLAFRTEDDDAELARFRKRSPVLTVFGTYLVVCAGCNLSVFIPVLLGQTLPVFWLTLGYFGFLTVIVVLFLRRLGRLPVVTQVLNHYGEWLLRVTYFVIGTYVLYDSGFLAHIWELIK</sequence>
<keyword evidence="1" id="KW-1133">Transmembrane helix</keyword>
<keyword evidence="3" id="KW-1185">Reference proteome</keyword>
<feature type="transmembrane region" description="Helical" evidence="1">
    <location>
        <begin position="119"/>
        <end position="138"/>
    </location>
</feature>
<dbReference type="RefSeq" id="WP_252780025.1">
    <property type="nucleotide sequence ID" value="NZ_CP097478.1"/>
</dbReference>